<dbReference type="Proteomes" id="UP001208041">
    <property type="component" value="Unassembled WGS sequence"/>
</dbReference>
<organism evidence="1 2">
    <name type="scientific">Halocynthiibacter halioticoli</name>
    <dbReference type="NCBI Taxonomy" id="2986804"/>
    <lineage>
        <taxon>Bacteria</taxon>
        <taxon>Pseudomonadati</taxon>
        <taxon>Pseudomonadota</taxon>
        <taxon>Alphaproteobacteria</taxon>
        <taxon>Rhodobacterales</taxon>
        <taxon>Paracoccaceae</taxon>
        <taxon>Halocynthiibacter</taxon>
    </lineage>
</organism>
<accession>A0AAE3J2M9</accession>
<dbReference type="PROSITE" id="PS51257">
    <property type="entry name" value="PROKAR_LIPOPROTEIN"/>
    <property type="match status" value="1"/>
</dbReference>
<keyword evidence="2" id="KW-1185">Reference proteome</keyword>
<evidence type="ECO:0000313" key="2">
    <source>
        <dbReference type="Proteomes" id="UP001208041"/>
    </source>
</evidence>
<comment type="caution">
    <text evidence="1">The sequence shown here is derived from an EMBL/GenBank/DDBJ whole genome shotgun (WGS) entry which is preliminary data.</text>
</comment>
<dbReference type="EMBL" id="JAOYFC010000002">
    <property type="protein sequence ID" value="MCV6825136.1"/>
    <property type="molecule type" value="Genomic_DNA"/>
</dbReference>
<proteinExistence type="predicted"/>
<evidence type="ECO:0000313" key="1">
    <source>
        <dbReference type="EMBL" id="MCV6825136.1"/>
    </source>
</evidence>
<reference evidence="1" key="1">
    <citation type="submission" date="2022-10" db="EMBL/GenBank/DDBJ databases">
        <authorList>
            <person name="Yue Y."/>
        </authorList>
    </citation>
    <scope>NUCLEOTIDE SEQUENCE</scope>
    <source>
        <strain evidence="1">Z654</strain>
    </source>
</reference>
<dbReference type="Gene3D" id="2.40.160.90">
    <property type="match status" value="1"/>
</dbReference>
<sequence>MHLAMSRVHTKGRRYTVIAALGAVALISGCSSPGEESFNRSSEFRDIAAETDLTAPSDISNLQGKATYTGVAEADFGGFSGTADAKLVADFDSQEIEGSLTSWKDLDPINHTLRGQIDLSNGQIADDGSFTSQMAGNIERNAAGSTDTPDLRVFQGSASGQIYDSVTGATASHLNGSFNGVGVNGSFNVDGEFVARQ</sequence>
<protein>
    <submittedName>
        <fullName evidence="1">Uncharacterized protein</fullName>
    </submittedName>
</protein>
<name>A0AAE3J2M9_9RHOB</name>
<dbReference type="AlphaFoldDB" id="A0AAE3J2M9"/>
<gene>
    <name evidence="1" type="ORF">OH136_11280</name>
</gene>
<dbReference type="RefSeq" id="WP_263953964.1">
    <property type="nucleotide sequence ID" value="NZ_JAOYFC010000002.1"/>
</dbReference>